<reference evidence="12 15" key="1">
    <citation type="submission" date="2017-02" db="EMBL/GenBank/DDBJ databases">
        <authorList>
            <consortium name="Pathogen Informatics"/>
        </authorList>
    </citation>
    <scope>NUCLEOTIDE SEQUENCE [LARGE SCALE GENOMIC DNA]</scope>
    <source>
        <strain evidence="14">Clo34</strain>
        <strain evidence="16">clo34</strain>
        <strain evidence="12 15">VRECD0157</strain>
    </source>
</reference>
<keyword evidence="6 8" id="KW-0030">Aminoacyl-tRNA synthetase</keyword>
<dbReference type="EMBL" id="DAEPXK010000041">
    <property type="protein sequence ID" value="HBH1543581.1"/>
    <property type="molecule type" value="Genomic_DNA"/>
</dbReference>
<evidence type="ECO:0000313" key="13">
    <source>
        <dbReference type="EMBL" id="SUY26101.1"/>
    </source>
</evidence>
<comment type="similarity">
    <text evidence="1 8 9">Belongs to the class-I aminoacyl-tRNA synthetase family.</text>
</comment>
<organism evidence="13">
    <name type="scientific">Clostridioides difficile</name>
    <name type="common">Peptoclostridium difficile</name>
    <dbReference type="NCBI Taxonomy" id="1496"/>
    <lineage>
        <taxon>Bacteria</taxon>
        <taxon>Bacillati</taxon>
        <taxon>Bacillota</taxon>
        <taxon>Clostridia</taxon>
        <taxon>Peptostreptococcales</taxon>
        <taxon>Peptostreptococcaceae</taxon>
        <taxon>Clostridioides</taxon>
    </lineage>
</organism>
<feature type="binding site" evidence="8">
    <location>
        <position position="187"/>
    </location>
    <ligand>
        <name>ATP</name>
        <dbReference type="ChEBI" id="CHEBI:30616"/>
    </ligand>
</feature>
<feature type="binding site" evidence="8">
    <location>
        <begin position="196"/>
        <end position="200"/>
    </location>
    <ligand>
        <name>ATP</name>
        <dbReference type="ChEBI" id="CHEBI:30616"/>
    </ligand>
</feature>
<dbReference type="EMBL" id="UFWD01000001">
    <property type="protein sequence ID" value="SUY26101.1"/>
    <property type="molecule type" value="Genomic_DNA"/>
</dbReference>
<dbReference type="PANTHER" id="PTHR43766">
    <property type="entry name" value="TRYPTOPHAN--TRNA LIGASE, MITOCHONDRIAL"/>
    <property type="match status" value="1"/>
</dbReference>
<comment type="subunit">
    <text evidence="8">Homodimer.</text>
</comment>
<dbReference type="GO" id="GO:0005524">
    <property type="term" value="F:ATP binding"/>
    <property type="evidence" value="ECO:0007669"/>
    <property type="project" value="UniProtKB-UniRule"/>
</dbReference>
<evidence type="ECO:0000256" key="8">
    <source>
        <dbReference type="HAMAP-Rule" id="MF_00140"/>
    </source>
</evidence>
<accession>A0A346V4H9</accession>
<dbReference type="InterPro" id="IPR014729">
    <property type="entry name" value="Rossmann-like_a/b/a_fold"/>
</dbReference>
<dbReference type="GO" id="GO:0005829">
    <property type="term" value="C:cytosol"/>
    <property type="evidence" value="ECO:0007669"/>
    <property type="project" value="TreeGrafter"/>
</dbReference>
<comment type="caution">
    <text evidence="8">Lacks conserved residue(s) required for the propagation of feature annotation.</text>
</comment>
<reference evidence="10" key="2">
    <citation type="journal article" date="2018" name="Genome Biol.">
        <title>SKESA: strategic k-mer extension for scrupulous assemblies.</title>
        <authorList>
            <person name="Souvorov A."/>
            <person name="Agarwala R."/>
            <person name="Lipman D.J."/>
        </authorList>
    </citation>
    <scope>NUCLEOTIDE SEQUENCE</scope>
    <source>
        <strain evidence="10">HN1000</strain>
    </source>
</reference>
<proteinExistence type="inferred from homology"/>
<dbReference type="InterPro" id="IPR002306">
    <property type="entry name" value="Trp-tRNA-ligase"/>
</dbReference>
<feature type="binding site" evidence="8">
    <location>
        <begin position="12"/>
        <end position="14"/>
    </location>
    <ligand>
        <name>ATP</name>
        <dbReference type="ChEBI" id="CHEBI:30616"/>
    </ligand>
</feature>
<evidence type="ECO:0000256" key="9">
    <source>
        <dbReference type="RuleBase" id="RU363036"/>
    </source>
</evidence>
<evidence type="ECO:0000256" key="6">
    <source>
        <dbReference type="ARBA" id="ARBA00023146"/>
    </source>
</evidence>
<dbReference type="GeneID" id="66355008"/>
<keyword evidence="8" id="KW-0963">Cytoplasm</keyword>
<dbReference type="InterPro" id="IPR002305">
    <property type="entry name" value="aa-tRNA-synth_Ic"/>
</dbReference>
<comment type="function">
    <text evidence="8">Catalyzes the attachment of tryptophan to tRNA(Trp).</text>
</comment>
<keyword evidence="3 8" id="KW-0547">Nucleotide-binding</keyword>
<evidence type="ECO:0000313" key="10">
    <source>
        <dbReference type="EMBL" id="HBH1543581.1"/>
    </source>
</evidence>
<evidence type="ECO:0000256" key="5">
    <source>
        <dbReference type="ARBA" id="ARBA00022917"/>
    </source>
</evidence>
<dbReference type="HAMAP" id="MF_00140_B">
    <property type="entry name" value="Trp_tRNA_synth_B"/>
    <property type="match status" value="1"/>
</dbReference>
<dbReference type="FunFam" id="3.40.50.620:FF:000082">
    <property type="entry name" value="MSW1p Mitochondrial tryptophanyl-tRNA synthetase"/>
    <property type="match status" value="1"/>
</dbReference>
<evidence type="ECO:0000256" key="2">
    <source>
        <dbReference type="ARBA" id="ARBA00022598"/>
    </source>
</evidence>
<dbReference type="PROSITE" id="PS00178">
    <property type="entry name" value="AA_TRNA_LIGASE_I"/>
    <property type="match status" value="1"/>
</dbReference>
<comment type="catalytic activity">
    <reaction evidence="7 8">
        <text>tRNA(Trp) + L-tryptophan + ATP = L-tryptophyl-tRNA(Trp) + AMP + diphosphate + H(+)</text>
        <dbReference type="Rhea" id="RHEA:24080"/>
        <dbReference type="Rhea" id="RHEA-COMP:9671"/>
        <dbReference type="Rhea" id="RHEA-COMP:9705"/>
        <dbReference type="ChEBI" id="CHEBI:15378"/>
        <dbReference type="ChEBI" id="CHEBI:30616"/>
        <dbReference type="ChEBI" id="CHEBI:33019"/>
        <dbReference type="ChEBI" id="CHEBI:57912"/>
        <dbReference type="ChEBI" id="CHEBI:78442"/>
        <dbReference type="ChEBI" id="CHEBI:78535"/>
        <dbReference type="ChEBI" id="CHEBI:456215"/>
        <dbReference type="EC" id="6.1.1.2"/>
    </reaction>
</comment>
<gene>
    <name evidence="8 13" type="primary">trpS</name>
    <name evidence="10" type="ORF">KRM00_003111</name>
    <name evidence="11" type="ORF">KRM00_004266</name>
    <name evidence="13" type="ORF">NCTC13307_03470</name>
    <name evidence="14" type="ORF">SAMEA1402399_00122</name>
    <name evidence="12" type="ORF">SAMEA3375112_01819</name>
</gene>
<evidence type="ECO:0000256" key="4">
    <source>
        <dbReference type="ARBA" id="ARBA00022840"/>
    </source>
</evidence>
<evidence type="ECO:0000313" key="11">
    <source>
        <dbReference type="EMBL" id="HBH1544664.1"/>
    </source>
</evidence>
<comment type="subcellular location">
    <subcellularLocation>
        <location evidence="8">Cytoplasm</location>
    </subcellularLocation>
</comment>
<evidence type="ECO:0000256" key="1">
    <source>
        <dbReference type="ARBA" id="ARBA00005594"/>
    </source>
</evidence>
<dbReference type="EMBL" id="CAADAN010000001">
    <property type="protein sequence ID" value="VFD29088.1"/>
    <property type="molecule type" value="Genomic_DNA"/>
</dbReference>
<dbReference type="RefSeq" id="WP_004454934.1">
    <property type="nucleotide sequence ID" value="NZ_AP031492.1"/>
</dbReference>
<dbReference type="SUPFAM" id="SSF52374">
    <property type="entry name" value="Nucleotidylyl transferase"/>
    <property type="match status" value="1"/>
</dbReference>
<evidence type="ECO:0000256" key="3">
    <source>
        <dbReference type="ARBA" id="ARBA00022741"/>
    </source>
</evidence>
<feature type="binding site" evidence="8">
    <location>
        <position position="136"/>
    </location>
    <ligand>
        <name>L-tryptophan</name>
        <dbReference type="ChEBI" id="CHEBI:57912"/>
    </ligand>
</feature>
<dbReference type="Proteomes" id="UP000189137">
    <property type="component" value="Unassembled WGS sequence"/>
</dbReference>
<dbReference type="InterPro" id="IPR001412">
    <property type="entry name" value="aa-tRNA-synth_I_CS"/>
</dbReference>
<dbReference type="PANTHER" id="PTHR43766:SF1">
    <property type="entry name" value="TRYPTOPHAN--TRNA LIGASE, MITOCHONDRIAL"/>
    <property type="match status" value="1"/>
</dbReference>
<evidence type="ECO:0000256" key="7">
    <source>
        <dbReference type="ARBA" id="ARBA00049929"/>
    </source>
</evidence>
<protein>
    <recommendedName>
        <fullName evidence="8">Tryptophan--tRNA ligase</fullName>
        <ecNumber evidence="8">6.1.1.2</ecNumber>
    </recommendedName>
    <alternativeName>
        <fullName evidence="8">Tryptophanyl-tRNA synthetase</fullName>
        <shortName evidence="8">TrpRS</shortName>
    </alternativeName>
</protein>
<dbReference type="CDD" id="cd00806">
    <property type="entry name" value="TrpRS_core"/>
    <property type="match status" value="1"/>
</dbReference>
<dbReference type="InterPro" id="IPR050203">
    <property type="entry name" value="Trp-tRNA_synthetase"/>
</dbReference>
<evidence type="ECO:0000313" key="15">
    <source>
        <dbReference type="Proteomes" id="UP000189137"/>
    </source>
</evidence>
<keyword evidence="4 8" id="KW-0067">ATP-binding</keyword>
<dbReference type="InterPro" id="IPR024109">
    <property type="entry name" value="Trp-tRNA-ligase_bac-type"/>
</dbReference>
<reference evidence="13" key="3">
    <citation type="submission" date="2018-06" db="EMBL/GenBank/DDBJ databases">
        <authorList>
            <consortium name="Pathogen Informatics"/>
            <person name="Doyle S."/>
        </authorList>
    </citation>
    <scope>NUCLEOTIDE SEQUENCE</scope>
    <source>
        <strain evidence="13">NCTC13307</strain>
    </source>
</reference>
<dbReference type="NCBIfam" id="TIGR00233">
    <property type="entry name" value="trpS"/>
    <property type="match status" value="1"/>
</dbReference>
<feature type="binding site" evidence="8">
    <location>
        <begin position="148"/>
        <end position="150"/>
    </location>
    <ligand>
        <name>ATP</name>
        <dbReference type="ChEBI" id="CHEBI:30616"/>
    </ligand>
</feature>
<evidence type="ECO:0000313" key="16">
    <source>
        <dbReference type="Proteomes" id="UP000411588"/>
    </source>
</evidence>
<dbReference type="PRINTS" id="PR01039">
    <property type="entry name" value="TRNASYNTHTRP"/>
</dbReference>
<sequence>MSEKKVIFSGAQPSGKMTLGNYLGAIKNWTELQDNYDCYYSIVDLHAITVPQDPKVLRANTIELLAQYIACGLDPEKNTIFIQSHVKEHVELMWVLNTMTYMGELSRMTQFKDKSQKSEANLNAGLFTYPVLMAADILLYQTDLVPVGDDQKQHLELARDLANRFNNRFSPTFVVPEGYYPKGGARVMSLQEPTKKMSKSDSNENAFILLADDSDSIKRKIKRSVTDSLGVVKYNDEQPGIKNLIDIYSNLSKKSVEEIVNMYEGKGYGIFKEDVAEVVSEALRPIREKYVDLLNNKDYLEKIYSMGAEKAEKQARKTLRKVYKKVGFIERRY</sequence>
<dbReference type="Gene3D" id="1.10.240.10">
    <property type="entry name" value="Tyrosyl-Transfer RNA Synthetase"/>
    <property type="match status" value="1"/>
</dbReference>
<evidence type="ECO:0000313" key="12">
    <source>
        <dbReference type="EMBL" id="SJS32209.1"/>
    </source>
</evidence>
<name>A0A346V4H9_CLODI</name>
<keyword evidence="5 8" id="KW-0648">Protein biosynthesis</keyword>
<dbReference type="Proteomes" id="UP000411588">
    <property type="component" value="Unassembled WGS sequence"/>
</dbReference>
<feature type="binding site" evidence="8">
    <location>
        <begin position="20"/>
        <end position="21"/>
    </location>
    <ligand>
        <name>ATP</name>
        <dbReference type="ChEBI" id="CHEBI:30616"/>
    </ligand>
</feature>
<dbReference type="EC" id="6.1.1.2" evidence="8"/>
<feature type="short sequence motif" description="'KMSKS' region" evidence="8">
    <location>
        <begin position="196"/>
        <end position="200"/>
    </location>
</feature>
<dbReference type="Gene3D" id="3.40.50.620">
    <property type="entry name" value="HUPs"/>
    <property type="match status" value="1"/>
</dbReference>
<dbReference type="Pfam" id="PF00579">
    <property type="entry name" value="tRNA-synt_1b"/>
    <property type="match status" value="1"/>
</dbReference>
<dbReference type="GO" id="GO:0004830">
    <property type="term" value="F:tryptophan-tRNA ligase activity"/>
    <property type="evidence" value="ECO:0007669"/>
    <property type="project" value="UniProtKB-UniRule"/>
</dbReference>
<reference evidence="10" key="4">
    <citation type="submission" date="2021-06" db="EMBL/GenBank/DDBJ databases">
        <authorList>
            <consortium name="NCBI Pathogen Detection Project"/>
        </authorList>
    </citation>
    <scope>NUCLEOTIDE SEQUENCE</scope>
    <source>
        <strain evidence="10">HN1000</strain>
    </source>
</reference>
<keyword evidence="2 8" id="KW-0436">Ligase</keyword>
<dbReference type="Proteomes" id="UP000878956">
    <property type="component" value="Unassembled WGS sequence"/>
</dbReference>
<dbReference type="EMBL" id="FUPS01000005">
    <property type="protein sequence ID" value="SJS32209.1"/>
    <property type="molecule type" value="Genomic_DNA"/>
</dbReference>
<dbReference type="GO" id="GO:0006436">
    <property type="term" value="P:tryptophanyl-tRNA aminoacylation"/>
    <property type="evidence" value="ECO:0007669"/>
    <property type="project" value="UniProtKB-UniRule"/>
</dbReference>
<evidence type="ECO:0000313" key="14">
    <source>
        <dbReference type="EMBL" id="VFD29088.1"/>
    </source>
</evidence>
<dbReference type="AlphaFoldDB" id="A0A346V4H9"/>
<dbReference type="EMBL" id="DAEPXK010000140">
    <property type="protein sequence ID" value="HBH1544664.1"/>
    <property type="molecule type" value="Genomic_DNA"/>
</dbReference>
<dbReference type="FunFam" id="1.10.240.10:FF:000002">
    <property type="entry name" value="Tryptophan--tRNA ligase"/>
    <property type="match status" value="1"/>
</dbReference>
<dbReference type="KEGG" id="pdf:CD630DERM_26100"/>